<dbReference type="GO" id="GO:0006508">
    <property type="term" value="P:proteolysis"/>
    <property type="evidence" value="ECO:0007669"/>
    <property type="project" value="InterPro"/>
</dbReference>
<dbReference type="Pfam" id="PF03572">
    <property type="entry name" value="Peptidase_S41"/>
    <property type="match status" value="1"/>
</dbReference>
<gene>
    <name evidence="3" type="ORF">CSCA_2215</name>
</gene>
<evidence type="ECO:0000313" key="3">
    <source>
        <dbReference type="EMBL" id="AKA69340.1"/>
    </source>
</evidence>
<organism evidence="3 4">
    <name type="scientific">Clostridium scatologenes</name>
    <dbReference type="NCBI Taxonomy" id="1548"/>
    <lineage>
        <taxon>Bacteria</taxon>
        <taxon>Bacillati</taxon>
        <taxon>Bacillota</taxon>
        <taxon>Clostridia</taxon>
        <taxon>Eubacteriales</taxon>
        <taxon>Clostridiaceae</taxon>
        <taxon>Clostridium</taxon>
    </lineage>
</organism>
<keyword evidence="4" id="KW-1185">Reference proteome</keyword>
<evidence type="ECO:0000313" key="4">
    <source>
        <dbReference type="Proteomes" id="UP000033115"/>
    </source>
</evidence>
<dbReference type="GO" id="GO:0008236">
    <property type="term" value="F:serine-type peptidase activity"/>
    <property type="evidence" value="ECO:0007669"/>
    <property type="project" value="InterPro"/>
</dbReference>
<dbReference type="AlphaFoldDB" id="A0A0E3M9A6"/>
<proteinExistence type="predicted"/>
<protein>
    <submittedName>
        <fullName evidence="3">Peptidase S41</fullName>
    </submittedName>
</protein>
<dbReference type="EMBL" id="CP009933">
    <property type="protein sequence ID" value="AKA69340.1"/>
    <property type="molecule type" value="Genomic_DNA"/>
</dbReference>
<feature type="signal peptide" evidence="1">
    <location>
        <begin position="1"/>
        <end position="21"/>
    </location>
</feature>
<dbReference type="PROSITE" id="PS51257">
    <property type="entry name" value="PROKAR_LIPOPROTEIN"/>
    <property type="match status" value="1"/>
</dbReference>
<dbReference type="KEGG" id="csq:CSCA_2215"/>
<feature type="domain" description="Tail specific protease" evidence="2">
    <location>
        <begin position="259"/>
        <end position="309"/>
    </location>
</feature>
<dbReference type="SUPFAM" id="SSF52096">
    <property type="entry name" value="ClpP/crotonase"/>
    <property type="match status" value="1"/>
</dbReference>
<evidence type="ECO:0000256" key="1">
    <source>
        <dbReference type="SAM" id="SignalP"/>
    </source>
</evidence>
<evidence type="ECO:0000259" key="2">
    <source>
        <dbReference type="Pfam" id="PF03572"/>
    </source>
</evidence>
<dbReference type="HOGENOM" id="CLU_033989_0_0_9"/>
<dbReference type="Proteomes" id="UP000033115">
    <property type="component" value="Chromosome"/>
</dbReference>
<reference evidence="3 4" key="1">
    <citation type="journal article" date="2015" name="J. Biotechnol.">
        <title>Complete genome sequence of a malodorant-producing acetogen, Clostridium scatologenes ATCC 25775(T).</title>
        <authorList>
            <person name="Zhu Z."/>
            <person name="Guo T."/>
            <person name="Zheng H."/>
            <person name="Song T."/>
            <person name="Ouyang P."/>
            <person name="Xie J."/>
        </authorList>
    </citation>
    <scope>NUCLEOTIDE SEQUENCE [LARGE SCALE GENOMIC DNA]</scope>
    <source>
        <strain evidence="3 4">ATCC 25775</strain>
    </source>
</reference>
<dbReference type="InterPro" id="IPR005151">
    <property type="entry name" value="Tail-specific_protease"/>
</dbReference>
<name>A0A0E3M9A6_CLOSL</name>
<dbReference type="Gene3D" id="3.90.226.10">
    <property type="entry name" value="2-enoyl-CoA Hydratase, Chain A, domain 1"/>
    <property type="match status" value="1"/>
</dbReference>
<dbReference type="STRING" id="1548.CSCA_2215"/>
<sequence>MLKIKRKIAALLMISIMFAFSGCDSSSKYVCKSGNRVEAWQKDLDYLKEELPKKHKNLFFKLSKEQFNSEIEDLKQSLNKMNDDQIQMGINKIMTSIGDGHTGPNISSEKAFPLDLYWFSDGIYVINTTEEYSQIKYNKLAKINDKPIEDVIKSVSQVISHDNEQGIKSQIGYYIAMPSVLHGLNIIENMDSCKFTFEDSNGKISDVNLKPLSSDTVFSAVIGKGKEGEKVPLYMKNQDKAYWYEYLKDSKTVYFSYNKCSEMQEKGFKQFSKELMDVINKEDVKKLVIDMRNNGGGISTILNDFIKEISKSKLNEKGKLYVITGRRTFSSAVLNVIDLKKNTKAIFVGEPTSGKPNHYGEVKKFKLPNSGLTIKYSTKHFNNYDKDDSAFNPDKEITVSIKDYVNNVDPVMEYIIKSSNFAVKK</sequence>
<accession>A0A0E3M9A6</accession>
<dbReference type="InterPro" id="IPR029045">
    <property type="entry name" value="ClpP/crotonase-like_dom_sf"/>
</dbReference>
<keyword evidence="1" id="KW-0732">Signal</keyword>
<feature type="chain" id="PRO_5038432471" evidence="1">
    <location>
        <begin position="22"/>
        <end position="425"/>
    </location>
</feature>
<dbReference type="RefSeq" id="WP_029163085.1">
    <property type="nucleotide sequence ID" value="NZ_CP009933.1"/>
</dbReference>